<dbReference type="Gene3D" id="1.10.60.10">
    <property type="entry name" value="Iron dependent repressor, metal binding and dimerisation domain"/>
    <property type="match status" value="1"/>
</dbReference>
<evidence type="ECO:0000256" key="10">
    <source>
        <dbReference type="ARBA" id="ARBA00023211"/>
    </source>
</evidence>
<dbReference type="InterPro" id="IPR036390">
    <property type="entry name" value="WH_DNA-bd_sf"/>
</dbReference>
<dbReference type="SMART" id="SM00529">
    <property type="entry name" value="HTH_DTXR"/>
    <property type="match status" value="1"/>
</dbReference>
<dbReference type="InterPro" id="IPR022689">
    <property type="entry name" value="Iron_dep_repressor"/>
</dbReference>
<keyword evidence="14" id="KW-1185">Reference proteome</keyword>
<dbReference type="GO" id="GO:0046914">
    <property type="term" value="F:transition metal ion binding"/>
    <property type="evidence" value="ECO:0007669"/>
    <property type="project" value="InterPro"/>
</dbReference>
<dbReference type="InterPro" id="IPR022687">
    <property type="entry name" value="HTH_DTXR"/>
</dbReference>
<keyword evidence="10" id="KW-0464">Manganese</keyword>
<keyword evidence="5" id="KW-0678">Repressor</keyword>
<dbReference type="SMART" id="SM00899">
    <property type="entry name" value="FeoA"/>
    <property type="match status" value="1"/>
</dbReference>
<evidence type="ECO:0000256" key="3">
    <source>
        <dbReference type="ARBA" id="ARBA00011738"/>
    </source>
</evidence>
<dbReference type="GO" id="GO:0003677">
    <property type="term" value="F:DNA binding"/>
    <property type="evidence" value="ECO:0007669"/>
    <property type="project" value="UniProtKB-KW"/>
</dbReference>
<accession>A0A7K1FJP4</accession>
<dbReference type="Proteomes" id="UP000460221">
    <property type="component" value="Unassembled WGS sequence"/>
</dbReference>
<dbReference type="EMBL" id="WLYK01000003">
    <property type="protein sequence ID" value="MTD14355.1"/>
    <property type="molecule type" value="Genomic_DNA"/>
</dbReference>
<dbReference type="AlphaFoldDB" id="A0A7K1FJP4"/>
<dbReference type="Pfam" id="PF01325">
    <property type="entry name" value="Fe_dep_repress"/>
    <property type="match status" value="1"/>
</dbReference>
<keyword evidence="6" id="KW-0805">Transcription regulation</keyword>
<evidence type="ECO:0000256" key="7">
    <source>
        <dbReference type="ARBA" id="ARBA00023125"/>
    </source>
</evidence>
<reference evidence="13 14" key="1">
    <citation type="submission" date="2019-11" db="EMBL/GenBank/DDBJ databases">
        <authorList>
            <person name="Jiang L.-Q."/>
        </authorList>
    </citation>
    <scope>NUCLEOTIDE SEQUENCE [LARGE SCALE GENOMIC DNA]</scope>
    <source>
        <strain evidence="13 14">YIM 132087</strain>
    </source>
</reference>
<evidence type="ECO:0000256" key="1">
    <source>
        <dbReference type="ARBA" id="ARBA00004496"/>
    </source>
</evidence>
<keyword evidence="7" id="KW-0238">DNA-binding</keyword>
<gene>
    <name evidence="13" type="ORF">GIS00_10380</name>
</gene>
<evidence type="ECO:0000259" key="12">
    <source>
        <dbReference type="PROSITE" id="PS50944"/>
    </source>
</evidence>
<keyword evidence="9" id="KW-0804">Transcription</keyword>
<dbReference type="Gene3D" id="2.30.30.90">
    <property type="match status" value="1"/>
</dbReference>
<dbReference type="GO" id="GO:0003700">
    <property type="term" value="F:DNA-binding transcription factor activity"/>
    <property type="evidence" value="ECO:0007669"/>
    <property type="project" value="InterPro"/>
</dbReference>
<protein>
    <recommendedName>
        <fullName evidence="11">Manganese transport regulator</fullName>
    </recommendedName>
</protein>
<dbReference type="InterPro" id="IPR050536">
    <property type="entry name" value="DtxR_MntR_Metal-Reg"/>
</dbReference>
<dbReference type="InterPro" id="IPR007167">
    <property type="entry name" value="Fe-transptr_FeoA-like"/>
</dbReference>
<evidence type="ECO:0000256" key="11">
    <source>
        <dbReference type="ARBA" id="ARBA00032593"/>
    </source>
</evidence>
<evidence type="ECO:0000256" key="2">
    <source>
        <dbReference type="ARBA" id="ARBA00007871"/>
    </source>
</evidence>
<dbReference type="SUPFAM" id="SSF46785">
    <property type="entry name" value="Winged helix' DNA-binding domain"/>
    <property type="match status" value="1"/>
</dbReference>
<dbReference type="RefSeq" id="WP_154768401.1">
    <property type="nucleotide sequence ID" value="NZ_WLYK01000003.1"/>
</dbReference>
<dbReference type="InterPro" id="IPR001367">
    <property type="entry name" value="Fe_dep_repressor"/>
</dbReference>
<sequence length="227" mass="24880">MRVSDLTTSAQNYLKIIWTLQEWSDAPVTTSIIAEKSGLRLSSVSDAVRRLTELGLLEHTPYKHISLTDQGRTFAVAMVRRHRLIETFLVQVLGYGWDEVHDEAENLEHAASDTLIDRIDRMLGHPTRDPHGDPIPSARGEVSPPQAVNLSASMTGRTVRVERISDASAPMLQYFAARGIVVDAELEVLPGEPFSDEVRIRVVGRDEQAGLGNVACAAIWVSGGEGS</sequence>
<dbReference type="InterPro" id="IPR036388">
    <property type="entry name" value="WH-like_DNA-bd_sf"/>
</dbReference>
<evidence type="ECO:0000313" key="13">
    <source>
        <dbReference type="EMBL" id="MTD14355.1"/>
    </source>
</evidence>
<proteinExistence type="inferred from homology"/>
<evidence type="ECO:0000256" key="5">
    <source>
        <dbReference type="ARBA" id="ARBA00022491"/>
    </source>
</evidence>
<organism evidence="13 14">
    <name type="scientific">Nakamurella alba</name>
    <dbReference type="NCBI Taxonomy" id="2665158"/>
    <lineage>
        <taxon>Bacteria</taxon>
        <taxon>Bacillati</taxon>
        <taxon>Actinomycetota</taxon>
        <taxon>Actinomycetes</taxon>
        <taxon>Nakamurellales</taxon>
        <taxon>Nakamurellaceae</taxon>
        <taxon>Nakamurella</taxon>
    </lineage>
</organism>
<evidence type="ECO:0000256" key="9">
    <source>
        <dbReference type="ARBA" id="ARBA00023163"/>
    </source>
</evidence>
<dbReference type="Pfam" id="PF02742">
    <property type="entry name" value="Fe_dep_repr_C"/>
    <property type="match status" value="1"/>
</dbReference>
<dbReference type="PANTHER" id="PTHR33238:SF11">
    <property type="entry name" value="TRANSCRIPTIONAL REGULATOR MNTR"/>
    <property type="match status" value="1"/>
</dbReference>
<evidence type="ECO:0000256" key="8">
    <source>
        <dbReference type="ARBA" id="ARBA00023159"/>
    </source>
</evidence>
<dbReference type="FunFam" id="1.10.60.10:FF:000004">
    <property type="entry name" value="DtxR family transcriptional regulator"/>
    <property type="match status" value="1"/>
</dbReference>
<dbReference type="InterPro" id="IPR038157">
    <property type="entry name" value="FeoA_core_dom"/>
</dbReference>
<dbReference type="PANTHER" id="PTHR33238">
    <property type="entry name" value="IRON (METAL) DEPENDENT REPRESSOR, DTXR FAMILY"/>
    <property type="match status" value="1"/>
</dbReference>
<keyword evidence="8" id="KW-0010">Activator</keyword>
<dbReference type="Gene3D" id="1.10.10.10">
    <property type="entry name" value="Winged helix-like DNA-binding domain superfamily/Winged helix DNA-binding domain"/>
    <property type="match status" value="1"/>
</dbReference>
<dbReference type="Pfam" id="PF04023">
    <property type="entry name" value="FeoA"/>
    <property type="match status" value="1"/>
</dbReference>
<dbReference type="SUPFAM" id="SSF47979">
    <property type="entry name" value="Iron-dependent repressor protein, dimerization domain"/>
    <property type="match status" value="1"/>
</dbReference>
<dbReference type="PROSITE" id="PS50944">
    <property type="entry name" value="HTH_DTXR"/>
    <property type="match status" value="1"/>
</dbReference>
<comment type="similarity">
    <text evidence="2">Belongs to the DtxR/MntR family.</text>
</comment>
<evidence type="ECO:0000313" key="14">
    <source>
        <dbReference type="Proteomes" id="UP000460221"/>
    </source>
</evidence>
<comment type="subunit">
    <text evidence="3">Homodimer.</text>
</comment>
<evidence type="ECO:0000256" key="6">
    <source>
        <dbReference type="ARBA" id="ARBA00023015"/>
    </source>
</evidence>
<feature type="domain" description="HTH dtxR-type" evidence="12">
    <location>
        <begin position="6"/>
        <end position="68"/>
    </location>
</feature>
<dbReference type="InterPro" id="IPR036421">
    <property type="entry name" value="Fe_dep_repressor_sf"/>
</dbReference>
<comment type="caution">
    <text evidence="13">The sequence shown here is derived from an EMBL/GenBank/DDBJ whole genome shotgun (WGS) entry which is preliminary data.</text>
</comment>
<name>A0A7K1FJP4_9ACTN</name>
<keyword evidence="4" id="KW-0963">Cytoplasm</keyword>
<comment type="subcellular location">
    <subcellularLocation>
        <location evidence="1">Cytoplasm</location>
    </subcellularLocation>
</comment>
<evidence type="ECO:0000256" key="4">
    <source>
        <dbReference type="ARBA" id="ARBA00022490"/>
    </source>
</evidence>
<dbReference type="GO" id="GO:0046983">
    <property type="term" value="F:protein dimerization activity"/>
    <property type="evidence" value="ECO:0007669"/>
    <property type="project" value="InterPro"/>
</dbReference>
<dbReference type="GO" id="GO:0045892">
    <property type="term" value="P:negative regulation of DNA-templated transcription"/>
    <property type="evidence" value="ECO:0007669"/>
    <property type="project" value="TreeGrafter"/>
</dbReference>
<dbReference type="GO" id="GO:0005737">
    <property type="term" value="C:cytoplasm"/>
    <property type="evidence" value="ECO:0007669"/>
    <property type="project" value="UniProtKB-SubCell"/>
</dbReference>